<dbReference type="EMBL" id="KL197726">
    <property type="protein sequence ID" value="KDQ55285.1"/>
    <property type="molecule type" value="Genomic_DNA"/>
</dbReference>
<dbReference type="InParanoid" id="A0A067PNA4"/>
<evidence type="ECO:0000313" key="2">
    <source>
        <dbReference type="Proteomes" id="UP000027265"/>
    </source>
</evidence>
<organism evidence="1 2">
    <name type="scientific">Jaapia argillacea MUCL 33604</name>
    <dbReference type="NCBI Taxonomy" id="933084"/>
    <lineage>
        <taxon>Eukaryota</taxon>
        <taxon>Fungi</taxon>
        <taxon>Dikarya</taxon>
        <taxon>Basidiomycota</taxon>
        <taxon>Agaricomycotina</taxon>
        <taxon>Agaricomycetes</taxon>
        <taxon>Agaricomycetidae</taxon>
        <taxon>Jaapiales</taxon>
        <taxon>Jaapiaceae</taxon>
        <taxon>Jaapia</taxon>
    </lineage>
</organism>
<dbReference type="Proteomes" id="UP000027265">
    <property type="component" value="Unassembled WGS sequence"/>
</dbReference>
<keyword evidence="2" id="KW-1185">Reference proteome</keyword>
<dbReference type="AlphaFoldDB" id="A0A067PNA4"/>
<accession>A0A067PNA4</accession>
<proteinExistence type="predicted"/>
<reference evidence="2" key="1">
    <citation type="journal article" date="2014" name="Proc. Natl. Acad. Sci. U.S.A.">
        <title>Extensive sampling of basidiomycete genomes demonstrates inadequacy of the white-rot/brown-rot paradigm for wood decay fungi.</title>
        <authorList>
            <person name="Riley R."/>
            <person name="Salamov A.A."/>
            <person name="Brown D.W."/>
            <person name="Nagy L.G."/>
            <person name="Floudas D."/>
            <person name="Held B.W."/>
            <person name="Levasseur A."/>
            <person name="Lombard V."/>
            <person name="Morin E."/>
            <person name="Otillar R."/>
            <person name="Lindquist E.A."/>
            <person name="Sun H."/>
            <person name="LaButti K.M."/>
            <person name="Schmutz J."/>
            <person name="Jabbour D."/>
            <person name="Luo H."/>
            <person name="Baker S.E."/>
            <person name="Pisabarro A.G."/>
            <person name="Walton J.D."/>
            <person name="Blanchette R.A."/>
            <person name="Henrissat B."/>
            <person name="Martin F."/>
            <person name="Cullen D."/>
            <person name="Hibbett D.S."/>
            <person name="Grigoriev I.V."/>
        </authorList>
    </citation>
    <scope>NUCLEOTIDE SEQUENCE [LARGE SCALE GENOMIC DNA]</scope>
    <source>
        <strain evidence="2">MUCL 33604</strain>
    </source>
</reference>
<dbReference type="HOGENOM" id="CLU_1366422_0_0_1"/>
<name>A0A067PNA4_9AGAM</name>
<sequence length="200" mass="23440">MFTYMPFTDHASLDKMIIDYETLKVKAGDLRDQVDEAVTSFEFEWWYAAAQIVMAQKAIYEVNLQAMIGSSISHCDWDWNGFQVLMENVKKQIENFRVWDAGLIDRPKSDEERQAIIGLYGPFDKKGLRLLSCADNIKTEEQFDKWAEDITDLHEEENNIQNSGQLLFSTCNWELLQDLEASLSEKWKWPKLYKTFSWGE</sequence>
<evidence type="ECO:0000313" key="1">
    <source>
        <dbReference type="EMBL" id="KDQ55285.1"/>
    </source>
</evidence>
<protein>
    <submittedName>
        <fullName evidence="1">Uncharacterized protein</fullName>
    </submittedName>
</protein>
<gene>
    <name evidence="1" type="ORF">JAAARDRAFT_196126</name>
</gene>